<organism evidence="2 3">
    <name type="scientific">Pedobacter montanisoli</name>
    <dbReference type="NCBI Taxonomy" id="2923277"/>
    <lineage>
        <taxon>Bacteria</taxon>
        <taxon>Pseudomonadati</taxon>
        <taxon>Bacteroidota</taxon>
        <taxon>Sphingobacteriia</taxon>
        <taxon>Sphingobacteriales</taxon>
        <taxon>Sphingobacteriaceae</taxon>
        <taxon>Pedobacter</taxon>
    </lineage>
</organism>
<dbReference type="InterPro" id="IPR013783">
    <property type="entry name" value="Ig-like_fold"/>
</dbReference>
<evidence type="ECO:0000313" key="2">
    <source>
        <dbReference type="EMBL" id="MCJ0743511.1"/>
    </source>
</evidence>
<protein>
    <submittedName>
        <fullName evidence="2">Ig domain-containing protein</fullName>
    </submittedName>
</protein>
<reference evidence="2" key="1">
    <citation type="submission" date="2022-03" db="EMBL/GenBank/DDBJ databases">
        <authorList>
            <person name="Woo C.Y."/>
        </authorList>
    </citation>
    <scope>NUCLEOTIDE SEQUENCE</scope>
    <source>
        <strain evidence="2">CYS-01</strain>
    </source>
</reference>
<dbReference type="Proteomes" id="UP001165460">
    <property type="component" value="Unassembled WGS sequence"/>
</dbReference>
<comment type="caution">
    <text evidence="2">The sequence shown here is derived from an EMBL/GenBank/DDBJ whole genome shotgun (WGS) entry which is preliminary data.</text>
</comment>
<dbReference type="InterPro" id="IPR036116">
    <property type="entry name" value="FN3_sf"/>
</dbReference>
<accession>A0ABS9ZYW2</accession>
<gene>
    <name evidence="2" type="ORF">MMF97_12380</name>
</gene>
<sequence length="2926" mass="307676">MELTSIHSKSTKCLVFYFLTFLLTLISIVSYAQTKVLATSVSSSSHVTNDTKATLDNNEFAQLNSYGGVAVNIGAYNGYLELKYNSVIQANKTSFIKIDFDKSALDALLGGSLGNLLSKLVGGLVLGNHYFEVGAKESNGNEIFTRNSINGFSLTDVKLVTDKSGNYYIAITPDKAYQSVFIRDVTSALLLGTSNNMKVYNAFYYSGTGICDPPFATDYDGTGLTLDVLGVGKAGVTNLQNAIDGNMNTYSEISLGMLGVAGSINQNVYFNTLSNTQDELNITLGINPALVNLGLFNNIRVEAFNGANLVYNQTLSSVLNLDLLGLLNSNVPVTIPFIINNNFDRVSITLSSLLDGTVTQTLRVYEVTRSAPRPKFIAPQSNNLNTCYSSTVQLSATTDSANELIWYENVSGGTPLKVTAYNEGYTTDVLTANKTYYVAARKINCTSESVRVPIKVNVNPKMEWVLTTLLNGSVGSAYSIQLNAATGGTTGYTYAVNTGSSLPPGLSLSTSGLLGGVPTASGVYNFNLIATDNKGCSVVLSHTLKITDKLTISGSPLPDGTVGVNYSTLNIPSAVGGSAPYTYTVTNLPPGLSFNATTRDISGNPTTAGTYTITVNVADADGNKTSMDYTVVIKDPLILPGTNLADGTVGLSYPKQIIPAAEGGYVPYTYSASNLPPGLSFNATTREITGTPTTAGNYTVAVKVTDAKGNNVTTNYTIRVLDPLALPNMNLADGTVGAVYIKQTLPSASGGVGPYTYAASNLPPGLAFNATTREITGTPTQSGNYNIKLTATDAEGRTITNTYTVKVIGVLSLATASLPDGLLGSSYPAQILPSVTGGTGPYIYQAINLPPGFNFNTTTRAITGTPTLGGNFTFSIKVTDANNNIAVTDYNVKVNVGSPVVADVIICKGSAATLTVSNTQNNVTYNWYGPSGNTPLATNNNGTFVTSPINANTTFYVEAVSGTGVSTRTAVQVSVNELPAQAVLITNNPTVNNNQSITLKVNASAGDTINWYNTETGGNVLGTGEEFVTPPLTATTTFYVETVNASGCKSAVRTPVKVEVVNITNNPNCNAANNQISGVESVLCLLCNIQGPGNAVDADKNNFTRISLPVGVVATGYQRLMFQSTGLATDSIKLDLATPVGLLDLDALNSVTINIMKGNIVVKSYALNSSLITLKLLSGNRFTATFAAGADFDRVEIRFRALVSALTSLDIYGAEIKYPKPAITGNEQAICYNSKTTLNAVPVGGTQVTWYSAATGGTILATGNTYETPQLTSSTTYYIQLTRDNCSDTERIPVQVKVVPLLQVPDISANVSSCSGSNVSLAVNNADPAITYNWYTVVTGGTPVYTGSIYTVNNLTANKTYYVEAAQLSCISASRAVVNVTVNPLPAIPQVQASVSSVNAGQTVVLTASSTDTDVEFRWFSSSNSATPIYTGETFVTPPLNSTTSYFVETRSLTSGCVSANRVEIKITVNGGSANPVPCEGATAQSNGVGGTVALLAGVANAQLAIDDDVSTASTLYLPVGLLGGYVYQQLSFPSTGNVGDTVKVMISSPGKLLSLNLLGNIQISSLLQGVSNNDMLSLNNSLIKLELLSGNSAALITYVPTKSFDGIEIRLNGGAVGALNVINLNYGRHITQVPEVLAADETVCLNQTATLKVKDPKANLVYKWYDASGTYQTGKDGDTFVTGTIGSDTKFYVTASSGSGCESGKTLINIKVTTAPVAPDVFSPSISVCTGSNVELKVKDPKPDLTYKWYDNNDVYLADGTSYVIQNFSSLTSQFYKVEAVDNCAVSPRTQIEVKVGLLDPPVITPSAAIVVENSGAVLRATSGDANAVIKWYDVPVGGVALYEGPTFSTPPLTGTKTYYAEVTGGGGCVSLRTSVTITVIPGGNPETTPCGTATEDLGNSNASLLNLGYVYNAQNIIDNNIKTAGTLSIAVGALNTYVYQRVGFKTLSNVGDTVKISISSPGKLLSASVMPAISVLTYSGATSNQDEIFANNPLIHVELLSDNSGGVITFVPKKQFDGVEIRLNSGLVSLLTSLDVNYVQRSGSAPQVEATSLSACEGTTAILNVKNPVAGTVYKWYLENAYQTGKDGVTFSTPSNLAPGTYNFYVTAFANGCESAPTKVVVTILPAPVAPIALAGNPAQTCYGVSVQLGVQQDPNISYNWYDSNGKPLILNSSTYTTPVNLADGIHEFYVEAVNANNCSSNTARTKIVLMVNPLGLASDIQVAGNTNACLNSPVTLTASSTTVTNPVFTWYSDAALTHAEYVGASFTTLPVTADKTYYVTVKGDDRCESSAQEAKVVQIKVKPYAGTSDLSVSAAPSICGQGSVSLTASSTTIQNPVFKWYDKPDLSNLVYTGANFSTPSLNATKTYYVTVQGDNKCESLAVDAKVVTVKVNQVAVAADVTITGTTITCTNNSTTLTASANNGVVNPVFTWYDNAALTSIAGTGAVFKTPALTADKTYYVTVKGDNRCENAASDVQSVTISVKALPKLPQLAKTGTTLCGSGATTLSIENPETGVDYEWYSDPQGNNLVNKGTTYTTQVLTASTDYYVRAVGTLGCSSPTAFVKVSVTVNTIPLNPMVAASSVSTCEGTSASLSVINPDNTVVYNWYTVATGGTPIYTGTTFTTPVVSTDQVYYIEAQSGNCISAVRTRVDVKMVQAPAAPASIKVTDPSVCSGSSAILTVENPVANITYRWYTVATGGTPVYQGVAFTTPAITQKTTFYVESVSSTGGCVSLMRTPVSVDVRTALTAPVVTVSTITQNSILFKWNAVTGALSYDVSINGGVNWVNVTATEYLASGLKPGQKISIVVRALGSKDCETSANSITPDAKTPDPFLNDLYIPNTFTPNNDGKNDIFYAYGNSISKFTMKVYNQWGQLLFESQSILTGWDGTHKGKAQPNGAYVYYIEVTFENGSSKKLKGTITLLR</sequence>
<proteinExistence type="predicted"/>
<dbReference type="InterPro" id="IPR026341">
    <property type="entry name" value="T9SS_type_B"/>
</dbReference>
<dbReference type="EMBL" id="JALGBH010000002">
    <property type="protein sequence ID" value="MCJ0743511.1"/>
    <property type="molecule type" value="Genomic_DNA"/>
</dbReference>
<keyword evidence="3" id="KW-1185">Reference proteome</keyword>
<dbReference type="InterPro" id="IPR003961">
    <property type="entry name" value="FN3_dom"/>
</dbReference>
<dbReference type="Pfam" id="PF05345">
    <property type="entry name" value="He_PIG"/>
    <property type="match status" value="5"/>
</dbReference>
<dbReference type="RefSeq" id="WP_243362716.1">
    <property type="nucleotide sequence ID" value="NZ_JALGBH010000002.1"/>
</dbReference>
<dbReference type="InterPro" id="IPR015919">
    <property type="entry name" value="Cadherin-like_sf"/>
</dbReference>
<dbReference type="PROSITE" id="PS50853">
    <property type="entry name" value="FN3"/>
    <property type="match status" value="1"/>
</dbReference>
<dbReference type="InterPro" id="IPR044023">
    <property type="entry name" value="Ig_7"/>
</dbReference>
<evidence type="ECO:0000313" key="3">
    <source>
        <dbReference type="Proteomes" id="UP001165460"/>
    </source>
</evidence>
<dbReference type="SMART" id="SM00089">
    <property type="entry name" value="PKD"/>
    <property type="match status" value="4"/>
</dbReference>
<dbReference type="Pfam" id="PF13585">
    <property type="entry name" value="CHU_C"/>
    <property type="match status" value="1"/>
</dbReference>
<dbReference type="SUPFAM" id="SSF49265">
    <property type="entry name" value="Fibronectin type III"/>
    <property type="match status" value="1"/>
</dbReference>
<dbReference type="NCBIfam" id="TIGR04131">
    <property type="entry name" value="Bac_Flav_CTERM"/>
    <property type="match status" value="1"/>
</dbReference>
<feature type="domain" description="Fibronectin type-III" evidence="1">
    <location>
        <begin position="2748"/>
        <end position="2834"/>
    </location>
</feature>
<name>A0ABS9ZYW2_9SPHI</name>
<dbReference type="Pfam" id="PF19081">
    <property type="entry name" value="Ig_7"/>
    <property type="match status" value="17"/>
</dbReference>
<dbReference type="InterPro" id="IPR022409">
    <property type="entry name" value="PKD/Chitinase_dom"/>
</dbReference>
<dbReference type="Gene3D" id="2.60.40.10">
    <property type="entry name" value="Immunoglobulins"/>
    <property type="match status" value="7"/>
</dbReference>
<evidence type="ECO:0000259" key="1">
    <source>
        <dbReference type="PROSITE" id="PS50853"/>
    </source>
</evidence>
<dbReference type="SUPFAM" id="SSF49313">
    <property type="entry name" value="Cadherin-like"/>
    <property type="match status" value="5"/>
</dbReference>